<evidence type="ECO:0000313" key="6">
    <source>
        <dbReference type="EMBL" id="NPC65420.1"/>
    </source>
</evidence>
<dbReference type="InterPro" id="IPR050950">
    <property type="entry name" value="HTH-type_LysR_regulators"/>
</dbReference>
<comment type="similarity">
    <text evidence="1">Belongs to the LysR transcriptional regulatory family.</text>
</comment>
<name>A0ABX2ACF6_9PROT</name>
<protein>
    <submittedName>
        <fullName evidence="6">LysR family transcriptional regulator</fullName>
    </submittedName>
</protein>
<dbReference type="InterPro" id="IPR000847">
    <property type="entry name" value="LysR_HTH_N"/>
</dbReference>
<dbReference type="EMBL" id="JABJWC010000005">
    <property type="protein sequence ID" value="NPC65420.1"/>
    <property type="molecule type" value="Genomic_DNA"/>
</dbReference>
<keyword evidence="3" id="KW-0238">DNA-binding</keyword>
<accession>A0ABX2ACF6</accession>
<organism evidence="6 7">
    <name type="scientific">Komagataeibacter melomenusus</name>
    <dbReference type="NCBI Taxonomy" id="2766578"/>
    <lineage>
        <taxon>Bacteria</taxon>
        <taxon>Pseudomonadati</taxon>
        <taxon>Pseudomonadota</taxon>
        <taxon>Alphaproteobacteria</taxon>
        <taxon>Acetobacterales</taxon>
        <taxon>Acetobacteraceae</taxon>
        <taxon>Komagataeibacter</taxon>
    </lineage>
</organism>
<evidence type="ECO:0000259" key="5">
    <source>
        <dbReference type="PROSITE" id="PS50931"/>
    </source>
</evidence>
<dbReference type="Pfam" id="PF03466">
    <property type="entry name" value="LysR_substrate"/>
    <property type="match status" value="1"/>
</dbReference>
<reference evidence="6 7" key="1">
    <citation type="journal article" date="2020" name="Microorganisms">
        <title>Description of Komagataeibacter melaceti sp. nov. and Komagataeibacter melomenusus sp. nov. Isolated from Apple Cider Vinegar.</title>
        <authorList>
            <person name="Maric L."/>
            <person name="Cleenwerck I."/>
            <person name="Accetto T."/>
            <person name="Vandamme P."/>
            <person name="Trcek J."/>
        </authorList>
    </citation>
    <scope>NUCLEOTIDE SEQUENCE [LARGE SCALE GENOMIC DNA]</scope>
    <source>
        <strain evidence="6 7">AV436</strain>
    </source>
</reference>
<gene>
    <name evidence="6" type="ORF">HNW77_03145</name>
</gene>
<keyword evidence="4" id="KW-0804">Transcription</keyword>
<dbReference type="RefSeq" id="WP_172155333.1">
    <property type="nucleotide sequence ID" value="NZ_JABJWC010000005.1"/>
</dbReference>
<keyword evidence="7" id="KW-1185">Reference proteome</keyword>
<proteinExistence type="inferred from homology"/>
<dbReference type="SUPFAM" id="SSF53850">
    <property type="entry name" value="Periplasmic binding protein-like II"/>
    <property type="match status" value="1"/>
</dbReference>
<dbReference type="Gene3D" id="3.40.190.290">
    <property type="match status" value="1"/>
</dbReference>
<dbReference type="InterPro" id="IPR036388">
    <property type="entry name" value="WH-like_DNA-bd_sf"/>
</dbReference>
<sequence>MQFSFRQLQIMRALYETGSMRAASARLNVSFAAISKGLKEMEQKYGCALYHKHDGRVVPTPQARRILITAIRLDDEMQMLEHDLAQIGTGMNERVTIGYSTVSLQPLLRRIILDTKKKHPLLTINAVRDIRIPLLRRLQAGSIDLFCGGLTGMDTKKFTIHPLTDTRYIVLAHKTFNLTPKQEKDWPFLLRCPWLLHTSGLVNRVHFNNFISSHGLSMPMDVLELDDNTYRPENYDKNRLIFMTEDVLEETSFLDHYRILPLAFAKMQGSSGLVWAKGEHRRPGIEYIMESVRQIMA</sequence>
<dbReference type="InterPro" id="IPR036390">
    <property type="entry name" value="WH_DNA-bd_sf"/>
</dbReference>
<evidence type="ECO:0000256" key="2">
    <source>
        <dbReference type="ARBA" id="ARBA00023015"/>
    </source>
</evidence>
<evidence type="ECO:0000256" key="4">
    <source>
        <dbReference type="ARBA" id="ARBA00023163"/>
    </source>
</evidence>
<dbReference type="Pfam" id="PF00126">
    <property type="entry name" value="HTH_1"/>
    <property type="match status" value="1"/>
</dbReference>
<dbReference type="InterPro" id="IPR005119">
    <property type="entry name" value="LysR_subst-bd"/>
</dbReference>
<evidence type="ECO:0000313" key="7">
    <source>
        <dbReference type="Proteomes" id="UP000623090"/>
    </source>
</evidence>
<evidence type="ECO:0000256" key="3">
    <source>
        <dbReference type="ARBA" id="ARBA00023125"/>
    </source>
</evidence>
<comment type="caution">
    <text evidence="6">The sequence shown here is derived from an EMBL/GenBank/DDBJ whole genome shotgun (WGS) entry which is preliminary data.</text>
</comment>
<dbReference type="PANTHER" id="PTHR30419:SF8">
    <property type="entry name" value="NITROGEN ASSIMILATION TRANSCRIPTIONAL ACTIVATOR-RELATED"/>
    <property type="match status" value="1"/>
</dbReference>
<keyword evidence="2" id="KW-0805">Transcription regulation</keyword>
<dbReference type="Gene3D" id="1.10.10.10">
    <property type="entry name" value="Winged helix-like DNA-binding domain superfamily/Winged helix DNA-binding domain"/>
    <property type="match status" value="1"/>
</dbReference>
<dbReference type="PROSITE" id="PS50931">
    <property type="entry name" value="HTH_LYSR"/>
    <property type="match status" value="1"/>
</dbReference>
<dbReference type="SUPFAM" id="SSF46785">
    <property type="entry name" value="Winged helix' DNA-binding domain"/>
    <property type="match status" value="1"/>
</dbReference>
<dbReference type="Proteomes" id="UP000623090">
    <property type="component" value="Unassembled WGS sequence"/>
</dbReference>
<feature type="domain" description="HTH lysR-type" evidence="5">
    <location>
        <begin position="3"/>
        <end position="60"/>
    </location>
</feature>
<dbReference type="PANTHER" id="PTHR30419">
    <property type="entry name" value="HTH-TYPE TRANSCRIPTIONAL REGULATOR YBHD"/>
    <property type="match status" value="1"/>
</dbReference>
<evidence type="ECO:0000256" key="1">
    <source>
        <dbReference type="ARBA" id="ARBA00009437"/>
    </source>
</evidence>